<evidence type="ECO:0000256" key="1">
    <source>
        <dbReference type="SAM" id="MobiDB-lite"/>
    </source>
</evidence>
<organism evidence="2 3">
    <name type="scientific">Hypsizygus marmoreus</name>
    <name type="common">White beech mushroom</name>
    <name type="synonym">Agaricus marmoreus</name>
    <dbReference type="NCBI Taxonomy" id="39966"/>
    <lineage>
        <taxon>Eukaryota</taxon>
        <taxon>Fungi</taxon>
        <taxon>Dikarya</taxon>
        <taxon>Basidiomycota</taxon>
        <taxon>Agaricomycotina</taxon>
        <taxon>Agaricomycetes</taxon>
        <taxon>Agaricomycetidae</taxon>
        <taxon>Agaricales</taxon>
        <taxon>Tricholomatineae</taxon>
        <taxon>Lyophyllaceae</taxon>
        <taxon>Hypsizygus</taxon>
    </lineage>
</organism>
<evidence type="ECO:0000313" key="2">
    <source>
        <dbReference type="EMBL" id="RDB16358.1"/>
    </source>
</evidence>
<dbReference type="EMBL" id="LUEZ02000125">
    <property type="protein sequence ID" value="RDB16358.1"/>
    <property type="molecule type" value="Genomic_DNA"/>
</dbReference>
<dbReference type="OrthoDB" id="3000951at2759"/>
<protein>
    <submittedName>
        <fullName evidence="2">Uncharacterized protein</fullName>
    </submittedName>
</protein>
<reference evidence="2" key="1">
    <citation type="submission" date="2018-04" db="EMBL/GenBank/DDBJ databases">
        <title>Whole genome sequencing of Hypsizygus marmoreus.</title>
        <authorList>
            <person name="Choi I.-G."/>
            <person name="Min B."/>
            <person name="Kim J.-G."/>
            <person name="Kim S."/>
            <person name="Oh Y.-L."/>
            <person name="Kong W.-S."/>
            <person name="Park H."/>
            <person name="Jeong J."/>
            <person name="Song E.-S."/>
        </authorList>
    </citation>
    <scope>NUCLEOTIDE SEQUENCE [LARGE SCALE GENOMIC DNA]</scope>
    <source>
        <strain evidence="2">51987-8</strain>
    </source>
</reference>
<dbReference type="Proteomes" id="UP000076154">
    <property type="component" value="Unassembled WGS sequence"/>
</dbReference>
<proteinExistence type="predicted"/>
<comment type="caution">
    <text evidence="2">The sequence shown here is derived from an EMBL/GenBank/DDBJ whole genome shotgun (WGS) entry which is preliminary data.</text>
</comment>
<feature type="region of interest" description="Disordered" evidence="1">
    <location>
        <begin position="224"/>
        <end position="246"/>
    </location>
</feature>
<name>A0A369J2Z7_HYPMA</name>
<dbReference type="AlphaFoldDB" id="A0A369J2Z7"/>
<sequence>MKNSGLAPSKAVIPSKIEREGLFKLDVDDDIWQDIGLDDDNLNGVIPAWLGDENTRKGIKAMLELDRCVEEEQRLAMERCTLQEWLLEEWNSLLAALEICEDIDITYQLEQRKTYLCHLCAIWEQKTRPLATQYDMPNTWGPSEAEIHEAIKLDQNASWDYDDSEDINDSDYDSEIDGEDEELLEAFELSTLADAYRNEEILSVESLFPASKGNEIEVMSLLMSGTPGLSRSKSPRKRNRRDDDDL</sequence>
<dbReference type="InParanoid" id="A0A369J2Z7"/>
<gene>
    <name evidence="2" type="ORF">Hypma_002976</name>
</gene>
<evidence type="ECO:0000313" key="3">
    <source>
        <dbReference type="Proteomes" id="UP000076154"/>
    </source>
</evidence>
<dbReference type="STRING" id="39966.A0A369J2Z7"/>
<keyword evidence="3" id="KW-1185">Reference proteome</keyword>
<accession>A0A369J2Z7</accession>